<name>A0A545VJR6_9HYPO</name>
<dbReference type="EMBL" id="SPUK01000027">
    <property type="protein sequence ID" value="TQV90395.1"/>
    <property type="molecule type" value="Genomic_DNA"/>
</dbReference>
<dbReference type="InterPro" id="IPR036412">
    <property type="entry name" value="HAD-like_sf"/>
</dbReference>
<feature type="domain" description="Nucleotidyl transferase" evidence="6">
    <location>
        <begin position="13"/>
        <end position="193"/>
    </location>
</feature>
<reference evidence="7 8" key="1">
    <citation type="journal article" date="2019" name="Appl. Microbiol. Biotechnol.">
        <title>Genome sequence of Isaria javanica and comparative genome analysis insights into family S53 peptidase evolution in fungal entomopathogens.</title>
        <authorList>
            <person name="Lin R."/>
            <person name="Zhang X."/>
            <person name="Xin B."/>
            <person name="Zou M."/>
            <person name="Gao Y."/>
            <person name="Qin F."/>
            <person name="Hu Q."/>
            <person name="Xie B."/>
            <person name="Cheng X."/>
        </authorList>
    </citation>
    <scope>NUCLEOTIDE SEQUENCE [LARGE SCALE GENOMIC DNA]</scope>
    <source>
        <strain evidence="7 8">IJ1G</strain>
    </source>
</reference>
<dbReference type="Proteomes" id="UP000315783">
    <property type="component" value="Unassembled WGS sequence"/>
</dbReference>
<protein>
    <recommendedName>
        <fullName evidence="1">Mannose-1-phosphate guanyltransferase</fullName>
    </recommendedName>
    <alternativeName>
        <fullName evidence="5">GDP-mannose pyrophosphorylase</fullName>
    </alternativeName>
    <alternativeName>
        <fullName evidence="4">GTP-mannose-1-phosphate guanylyltransferase</fullName>
    </alternativeName>
</protein>
<keyword evidence="2" id="KW-0808">Transferase</keyword>
<evidence type="ECO:0000256" key="4">
    <source>
        <dbReference type="ARBA" id="ARBA00030179"/>
    </source>
</evidence>
<keyword evidence="3" id="KW-0548">Nucleotidyltransferase</keyword>
<gene>
    <name evidence="7" type="ORF">IF1G_10874</name>
</gene>
<dbReference type="InterPro" id="IPR050065">
    <property type="entry name" value="GlmU-like"/>
</dbReference>
<evidence type="ECO:0000256" key="3">
    <source>
        <dbReference type="ARBA" id="ARBA00022695"/>
    </source>
</evidence>
<dbReference type="PANTHER" id="PTHR43584">
    <property type="entry name" value="NUCLEOTIDYL TRANSFERASE"/>
    <property type="match status" value="1"/>
</dbReference>
<evidence type="ECO:0000256" key="2">
    <source>
        <dbReference type="ARBA" id="ARBA00022679"/>
    </source>
</evidence>
<dbReference type="OrthoDB" id="10259470at2759"/>
<organism evidence="7 8">
    <name type="scientific">Cordyceps javanica</name>
    <dbReference type="NCBI Taxonomy" id="43265"/>
    <lineage>
        <taxon>Eukaryota</taxon>
        <taxon>Fungi</taxon>
        <taxon>Dikarya</taxon>
        <taxon>Ascomycota</taxon>
        <taxon>Pezizomycotina</taxon>
        <taxon>Sordariomycetes</taxon>
        <taxon>Hypocreomycetidae</taxon>
        <taxon>Hypocreales</taxon>
        <taxon>Cordycipitaceae</taxon>
        <taxon>Cordyceps</taxon>
    </lineage>
</organism>
<dbReference type="PANTHER" id="PTHR43584:SF8">
    <property type="entry name" value="N-ACETYLMURAMATE ALPHA-1-PHOSPHATE URIDYLYLTRANSFERASE"/>
    <property type="match status" value="1"/>
</dbReference>
<evidence type="ECO:0000256" key="1">
    <source>
        <dbReference type="ARBA" id="ARBA00018601"/>
    </source>
</evidence>
<comment type="caution">
    <text evidence="7">The sequence shown here is derived from an EMBL/GenBank/DDBJ whole genome shotgun (WGS) entry which is preliminary data.</text>
</comment>
<dbReference type="SUPFAM" id="SSF56112">
    <property type="entry name" value="Protein kinase-like (PK-like)"/>
    <property type="match status" value="1"/>
</dbReference>
<accession>A0A545VJR6</accession>
<dbReference type="SUPFAM" id="SSF53448">
    <property type="entry name" value="Nucleotide-diphospho-sugar transferases"/>
    <property type="match status" value="1"/>
</dbReference>
<dbReference type="InterPro" id="IPR023214">
    <property type="entry name" value="HAD_sf"/>
</dbReference>
<dbReference type="SUPFAM" id="SSF56784">
    <property type="entry name" value="HAD-like"/>
    <property type="match status" value="1"/>
</dbReference>
<dbReference type="Gene3D" id="3.90.550.10">
    <property type="entry name" value="Spore Coat Polysaccharide Biosynthesis Protein SpsA, Chain A"/>
    <property type="match status" value="1"/>
</dbReference>
<evidence type="ECO:0000256" key="5">
    <source>
        <dbReference type="ARBA" id="ARBA00031190"/>
    </source>
</evidence>
<dbReference type="AlphaFoldDB" id="A0A545VJR6"/>
<dbReference type="InterPro" id="IPR005835">
    <property type="entry name" value="NTP_transferase_dom"/>
</dbReference>
<dbReference type="InterPro" id="IPR029044">
    <property type="entry name" value="Nucleotide-diphossugar_trans"/>
</dbReference>
<keyword evidence="8" id="KW-1185">Reference proteome</keyword>
<evidence type="ECO:0000259" key="6">
    <source>
        <dbReference type="Pfam" id="PF00483"/>
    </source>
</evidence>
<proteinExistence type="predicted"/>
<evidence type="ECO:0000313" key="7">
    <source>
        <dbReference type="EMBL" id="TQV90395.1"/>
    </source>
</evidence>
<dbReference type="GO" id="GO:0016779">
    <property type="term" value="F:nucleotidyltransferase activity"/>
    <property type="evidence" value="ECO:0007669"/>
    <property type="project" value="UniProtKB-KW"/>
</dbReference>
<dbReference type="Pfam" id="PF00483">
    <property type="entry name" value="NTP_transferase"/>
    <property type="match status" value="1"/>
</dbReference>
<dbReference type="InterPro" id="IPR011009">
    <property type="entry name" value="Kinase-like_dom_sf"/>
</dbReference>
<evidence type="ECO:0000313" key="8">
    <source>
        <dbReference type="Proteomes" id="UP000315783"/>
    </source>
</evidence>
<sequence>MAVTKPEVALNVIIPIGGQGTRFSKQGYRYPKPLINIVGKPMIQWLIDNLTLRPSDTLWIAVNESVDDNFQLGQLIRKSFATLDARVLGLRHQTKGASETLYIVSQSMSSEHLAKRTVSLDCDTIYWTDILEKVRAMPAGYGGCIYFTDDGDFPIYSYIKTEHEDSVEKITEIQEKTAITNKANTGAYIFPSGSQLRHWAANHLDMPLTADRLAGEYFTSQLVGCMIENGVPFAALPVEKDDFSIVGTPEQLRNFLILLKRDAAGSRAQAQKRRFCFDLDMTLVGAPVRPGDYSTCPPIERNIKLLQQLFDAGHHIIIQTARRMKTHHGNVGSVMADVAVTTFAQLARYDIPFHDIHFGKPYADVYVDDLAVNARLDTMQEVGWMLDEALEFDDAHSPQAAGMVASRDFNTIQIVNEAVIKSSKSDHILGELFFYSHMPPDLADLFPHIHNVDYIEETGNYTIHMENRHGLTFSHLLVGRSITSGRLSTLLGGLFKIHSTSSSAKSTLPISSALSERFEVHSAERRGAPSIYDNYGTKLRRRYAEHRSRYDALGPLAASLYARINEFLDTYEAEDKALRADIIHGDPVFSNAILSPDGTGVSFIDVRCQLGDVLSPEGDIHYDLAKVLQSLCGYDHVILLHADNDPRLEDMASGCVPLLDDVDARLLEGLRETFFRSIEKNYASRLHRKSLFRLTASLIFSLIPLHHPELGPVFLQMCKDTIDKANTAADT</sequence>
<dbReference type="Gene3D" id="3.40.50.1000">
    <property type="entry name" value="HAD superfamily/HAD-like"/>
    <property type="match status" value="1"/>
</dbReference>